<dbReference type="OrthoDB" id="1288932at2759"/>
<dbReference type="AlphaFoldDB" id="A0A286UXK5"/>
<feature type="transmembrane region" description="Helical" evidence="11">
    <location>
        <begin position="30"/>
        <end position="51"/>
    </location>
</feature>
<sequence>MNRTVYCGLIGQILVGIIWGKPLGNWLDQTAQKVIMDLGYLGLILLVYQGGLNSSLKHLLSDLPLSSIVAFTGISLPIALSFILVPLLNASPISCFAAGAALSSTSLGTAFTILTTAGFQNTRLGTILTSAAMMDDVIGLVMINIVASMSSVNGENVNPEAIIRPIGASLGLILVITIGGRLGRYLLLERKFLSTQYKRCRSSFSSIDFKLLLHMLLLSGIVAVAGYSGAPVLFASFLTGSLISWFDEKRVKGAQKGKSGAEESKEIKSNKDEDVDRWTGIKTYNYYYDQPVERILKPFFFASIGFSIPITEMFHGHIIWRGLIYSILMIIGKLITGAWLLGPSVSLPFGWVARIGSSLRKAMMKLNYCIGWGEKGTPENRKTTEERTGSPKLSDRSTPTSPSEASKQCDPITGVPTVPNSDPSFHPEVQENTSPSPSAPRSLYPPAILGFAMVSRGEISYLIAAVAQSQGVFSSDSESSSTIFLVVIWAATVCTFVGPVVVGLLVKRLKLSEKRRESVGGRDVLGVWGVDSRMAVDVARISDRGRGDVR</sequence>
<dbReference type="GO" id="GO:0015297">
    <property type="term" value="F:antiporter activity"/>
    <property type="evidence" value="ECO:0007669"/>
    <property type="project" value="UniProtKB-KW"/>
</dbReference>
<dbReference type="Gene3D" id="1.20.1530.20">
    <property type="match status" value="2"/>
</dbReference>
<dbReference type="Proteomes" id="UP000217199">
    <property type="component" value="Unassembled WGS sequence"/>
</dbReference>
<dbReference type="InterPro" id="IPR006153">
    <property type="entry name" value="Cation/H_exchanger_TM"/>
</dbReference>
<evidence type="ECO:0000256" key="4">
    <source>
        <dbReference type="ARBA" id="ARBA00022692"/>
    </source>
</evidence>
<evidence type="ECO:0000313" key="14">
    <source>
        <dbReference type="Proteomes" id="UP000217199"/>
    </source>
</evidence>
<feature type="domain" description="Cation/H+ exchanger transmembrane" evidence="12">
    <location>
        <begin position="9"/>
        <end position="348"/>
    </location>
</feature>
<keyword evidence="3" id="KW-0050">Antiport</keyword>
<dbReference type="GO" id="GO:0016020">
    <property type="term" value="C:membrane"/>
    <property type="evidence" value="ECO:0007669"/>
    <property type="project" value="UniProtKB-SubCell"/>
</dbReference>
<feature type="transmembrane region" description="Helical" evidence="11">
    <location>
        <begin position="323"/>
        <end position="342"/>
    </location>
</feature>
<keyword evidence="9" id="KW-0739">Sodium transport</keyword>
<keyword evidence="14" id="KW-1185">Reference proteome</keyword>
<evidence type="ECO:0000256" key="7">
    <source>
        <dbReference type="ARBA" id="ARBA00023065"/>
    </source>
</evidence>
<feature type="compositionally biased region" description="Polar residues" evidence="10">
    <location>
        <begin position="396"/>
        <end position="406"/>
    </location>
</feature>
<dbReference type="GO" id="GO:1902600">
    <property type="term" value="P:proton transmembrane transport"/>
    <property type="evidence" value="ECO:0007669"/>
    <property type="project" value="InterPro"/>
</dbReference>
<dbReference type="GO" id="GO:0006814">
    <property type="term" value="P:sodium ion transport"/>
    <property type="evidence" value="ECO:0007669"/>
    <property type="project" value="UniProtKB-KW"/>
</dbReference>
<feature type="transmembrane region" description="Helical" evidence="11">
    <location>
        <begin position="63"/>
        <end position="85"/>
    </location>
</feature>
<evidence type="ECO:0000256" key="9">
    <source>
        <dbReference type="ARBA" id="ARBA00023201"/>
    </source>
</evidence>
<dbReference type="PANTHER" id="PTHR43562">
    <property type="entry name" value="NAPA-TYPE SODIUM/HYDROGEN ANTIPORTER"/>
    <property type="match status" value="1"/>
</dbReference>
<keyword evidence="2" id="KW-0813">Transport</keyword>
<dbReference type="InParanoid" id="A0A286UXK5"/>
<feature type="transmembrane region" description="Helical" evidence="11">
    <location>
        <begin position="209"/>
        <end position="230"/>
    </location>
</feature>
<evidence type="ECO:0000256" key="5">
    <source>
        <dbReference type="ARBA" id="ARBA00022989"/>
    </source>
</evidence>
<evidence type="ECO:0000256" key="10">
    <source>
        <dbReference type="SAM" id="MobiDB-lite"/>
    </source>
</evidence>
<evidence type="ECO:0000313" key="13">
    <source>
        <dbReference type="EMBL" id="PAV24185.1"/>
    </source>
</evidence>
<accession>A0A286UXK5</accession>
<proteinExistence type="predicted"/>
<organism evidence="13 14">
    <name type="scientific">Pyrrhoderma noxium</name>
    <dbReference type="NCBI Taxonomy" id="2282107"/>
    <lineage>
        <taxon>Eukaryota</taxon>
        <taxon>Fungi</taxon>
        <taxon>Dikarya</taxon>
        <taxon>Basidiomycota</taxon>
        <taxon>Agaricomycotina</taxon>
        <taxon>Agaricomycetes</taxon>
        <taxon>Hymenochaetales</taxon>
        <taxon>Hymenochaetaceae</taxon>
        <taxon>Pyrrhoderma</taxon>
    </lineage>
</organism>
<protein>
    <submittedName>
        <fullName evidence="13">Na+ H</fullName>
    </submittedName>
</protein>
<comment type="subcellular location">
    <subcellularLocation>
        <location evidence="1">Membrane</location>
        <topology evidence="1">Multi-pass membrane protein</topology>
    </subcellularLocation>
</comment>
<reference evidence="13 14" key="1">
    <citation type="journal article" date="2017" name="Mol. Ecol.">
        <title>Comparative and population genomic landscape of Phellinus noxius: A hypervariable fungus causing root rot in trees.</title>
        <authorList>
            <person name="Chung C.L."/>
            <person name="Lee T.J."/>
            <person name="Akiba M."/>
            <person name="Lee H.H."/>
            <person name="Kuo T.H."/>
            <person name="Liu D."/>
            <person name="Ke H.M."/>
            <person name="Yokoi T."/>
            <person name="Roa M.B."/>
            <person name="Lu M.J."/>
            <person name="Chang Y.Y."/>
            <person name="Ann P.J."/>
            <person name="Tsai J.N."/>
            <person name="Chen C.Y."/>
            <person name="Tzean S.S."/>
            <person name="Ota Y."/>
            <person name="Hattori T."/>
            <person name="Sahashi N."/>
            <person name="Liou R.F."/>
            <person name="Kikuchi T."/>
            <person name="Tsai I.J."/>
        </authorList>
    </citation>
    <scope>NUCLEOTIDE SEQUENCE [LARGE SCALE GENOMIC DNA]</scope>
    <source>
        <strain evidence="13 14">FFPRI411160</strain>
    </source>
</reference>
<evidence type="ECO:0000259" key="12">
    <source>
        <dbReference type="Pfam" id="PF00999"/>
    </source>
</evidence>
<name>A0A286UXK5_9AGAM</name>
<dbReference type="EMBL" id="NBII01000001">
    <property type="protein sequence ID" value="PAV24185.1"/>
    <property type="molecule type" value="Genomic_DNA"/>
</dbReference>
<evidence type="ECO:0000256" key="1">
    <source>
        <dbReference type="ARBA" id="ARBA00004141"/>
    </source>
</evidence>
<keyword evidence="4 11" id="KW-0812">Transmembrane</keyword>
<evidence type="ECO:0000256" key="8">
    <source>
        <dbReference type="ARBA" id="ARBA00023136"/>
    </source>
</evidence>
<keyword evidence="6" id="KW-0915">Sodium</keyword>
<evidence type="ECO:0000256" key="2">
    <source>
        <dbReference type="ARBA" id="ARBA00022448"/>
    </source>
</evidence>
<keyword evidence="7" id="KW-0406">Ion transport</keyword>
<feature type="transmembrane region" description="Helical" evidence="11">
    <location>
        <begin position="166"/>
        <end position="188"/>
    </location>
</feature>
<dbReference type="PANTHER" id="PTHR43562:SF3">
    <property type="entry name" value="SODIUM ION_PROTON EXCHANGER (EUROFUNG)"/>
    <property type="match status" value="1"/>
</dbReference>
<keyword evidence="8 11" id="KW-0472">Membrane</keyword>
<evidence type="ECO:0000256" key="6">
    <source>
        <dbReference type="ARBA" id="ARBA00023053"/>
    </source>
</evidence>
<feature type="transmembrane region" description="Helical" evidence="11">
    <location>
        <begin position="126"/>
        <end position="146"/>
    </location>
</feature>
<comment type="caution">
    <text evidence="13">The sequence shown here is derived from an EMBL/GenBank/DDBJ whole genome shotgun (WGS) entry which is preliminary data.</text>
</comment>
<dbReference type="InterPro" id="IPR038770">
    <property type="entry name" value="Na+/solute_symporter_sf"/>
</dbReference>
<keyword evidence="5 11" id="KW-1133">Transmembrane helix</keyword>
<feature type="transmembrane region" description="Helical" evidence="11">
    <location>
        <begin position="91"/>
        <end position="114"/>
    </location>
</feature>
<feature type="transmembrane region" description="Helical" evidence="11">
    <location>
        <begin position="483"/>
        <end position="506"/>
    </location>
</feature>
<evidence type="ECO:0000256" key="11">
    <source>
        <dbReference type="SAM" id="Phobius"/>
    </source>
</evidence>
<feature type="compositionally biased region" description="Basic and acidic residues" evidence="10">
    <location>
        <begin position="376"/>
        <end position="395"/>
    </location>
</feature>
<feature type="region of interest" description="Disordered" evidence="10">
    <location>
        <begin position="376"/>
        <end position="440"/>
    </location>
</feature>
<gene>
    <name evidence="13" type="ORF">PNOK_0125300</name>
</gene>
<evidence type="ECO:0000256" key="3">
    <source>
        <dbReference type="ARBA" id="ARBA00022449"/>
    </source>
</evidence>
<dbReference type="Pfam" id="PF00999">
    <property type="entry name" value="Na_H_Exchanger"/>
    <property type="match status" value="1"/>
</dbReference>